<accession>A0A653D1U1</accession>
<feature type="non-terminal residue" evidence="1">
    <location>
        <position position="76"/>
    </location>
</feature>
<evidence type="ECO:0000313" key="1">
    <source>
        <dbReference type="EMBL" id="VEN54138.1"/>
    </source>
</evidence>
<dbReference type="EMBL" id="CAACVG010009762">
    <property type="protein sequence ID" value="VEN54138.1"/>
    <property type="molecule type" value="Genomic_DNA"/>
</dbReference>
<name>A0A653D1U1_CALMS</name>
<dbReference type="AlphaFoldDB" id="A0A653D1U1"/>
<keyword evidence="2" id="KW-1185">Reference proteome</keyword>
<dbReference type="Proteomes" id="UP000410492">
    <property type="component" value="Unassembled WGS sequence"/>
</dbReference>
<evidence type="ECO:0000313" key="2">
    <source>
        <dbReference type="Proteomes" id="UP000410492"/>
    </source>
</evidence>
<reference evidence="1 2" key="1">
    <citation type="submission" date="2019-01" db="EMBL/GenBank/DDBJ databases">
        <authorList>
            <person name="Sayadi A."/>
        </authorList>
    </citation>
    <scope>NUCLEOTIDE SEQUENCE [LARGE SCALE GENOMIC DNA]</scope>
</reference>
<protein>
    <submittedName>
        <fullName evidence="1">Uncharacterized protein</fullName>
    </submittedName>
</protein>
<gene>
    <name evidence="1" type="ORF">CALMAC_LOCUS13701</name>
</gene>
<proteinExistence type="predicted"/>
<organism evidence="1 2">
    <name type="scientific">Callosobruchus maculatus</name>
    <name type="common">Southern cowpea weevil</name>
    <name type="synonym">Pulse bruchid</name>
    <dbReference type="NCBI Taxonomy" id="64391"/>
    <lineage>
        <taxon>Eukaryota</taxon>
        <taxon>Metazoa</taxon>
        <taxon>Ecdysozoa</taxon>
        <taxon>Arthropoda</taxon>
        <taxon>Hexapoda</taxon>
        <taxon>Insecta</taxon>
        <taxon>Pterygota</taxon>
        <taxon>Neoptera</taxon>
        <taxon>Endopterygota</taxon>
        <taxon>Coleoptera</taxon>
        <taxon>Polyphaga</taxon>
        <taxon>Cucujiformia</taxon>
        <taxon>Chrysomeloidea</taxon>
        <taxon>Chrysomelidae</taxon>
        <taxon>Bruchinae</taxon>
        <taxon>Bruchini</taxon>
        <taxon>Callosobruchus</taxon>
    </lineage>
</organism>
<sequence length="76" mass="8977">MKKEKRKSIYNEKIQLINASSFEEAIKLLFVTYFNSNRINSKNVSVTLEMTQTYFNKVHLYFGRKSSHTPSRKTVI</sequence>